<dbReference type="AlphaFoldDB" id="A0AAV1YV23"/>
<dbReference type="Gene3D" id="3.30.560.10">
    <property type="entry name" value="Glucose Oxidase, domain 3"/>
    <property type="match status" value="1"/>
</dbReference>
<feature type="compositionally biased region" description="Pro residues" evidence="2">
    <location>
        <begin position="13"/>
        <end position="26"/>
    </location>
</feature>
<dbReference type="SUPFAM" id="SSF54373">
    <property type="entry name" value="FAD-linked reductases, C-terminal domain"/>
    <property type="match status" value="1"/>
</dbReference>
<dbReference type="PANTHER" id="PTHR11552">
    <property type="entry name" value="GLUCOSE-METHANOL-CHOLINE GMC OXIDOREDUCTASE"/>
    <property type="match status" value="1"/>
</dbReference>
<dbReference type="GO" id="GO:0050660">
    <property type="term" value="F:flavin adenine dinucleotide binding"/>
    <property type="evidence" value="ECO:0007669"/>
    <property type="project" value="InterPro"/>
</dbReference>
<dbReference type="Pfam" id="PF05199">
    <property type="entry name" value="GMC_oxred_C"/>
    <property type="match status" value="1"/>
</dbReference>
<dbReference type="Proteomes" id="UP001497382">
    <property type="component" value="Unassembled WGS sequence"/>
</dbReference>
<dbReference type="InterPro" id="IPR036188">
    <property type="entry name" value="FAD/NAD-bd_sf"/>
</dbReference>
<proteinExistence type="inferred from homology"/>
<dbReference type="PANTHER" id="PTHR11552:SF227">
    <property type="entry name" value="GLUCOSE DEHYDROGENASE [FAD, QUINONE]-LIKE PROTEIN"/>
    <property type="match status" value="1"/>
</dbReference>
<gene>
    <name evidence="4" type="ORF">LARSCL_LOCUS1227</name>
</gene>
<comment type="caution">
    <text evidence="4">The sequence shown here is derived from an EMBL/GenBank/DDBJ whole genome shotgun (WGS) entry which is preliminary data.</text>
</comment>
<dbReference type="EMBL" id="CAXIEN010000007">
    <property type="protein sequence ID" value="CAL1262841.1"/>
    <property type="molecule type" value="Genomic_DNA"/>
</dbReference>
<evidence type="ECO:0000313" key="4">
    <source>
        <dbReference type="EMBL" id="CAL1262841.1"/>
    </source>
</evidence>
<evidence type="ECO:0000259" key="3">
    <source>
        <dbReference type="Pfam" id="PF05199"/>
    </source>
</evidence>
<comment type="similarity">
    <text evidence="1">Belongs to the GMC oxidoreductase family.</text>
</comment>
<evidence type="ECO:0000313" key="5">
    <source>
        <dbReference type="Proteomes" id="UP001497382"/>
    </source>
</evidence>
<protein>
    <recommendedName>
        <fullName evidence="3">Glucose-methanol-choline oxidoreductase C-terminal domain-containing protein</fullName>
    </recommendedName>
</protein>
<dbReference type="GO" id="GO:0016614">
    <property type="term" value="F:oxidoreductase activity, acting on CH-OH group of donors"/>
    <property type="evidence" value="ECO:0007669"/>
    <property type="project" value="InterPro"/>
</dbReference>
<dbReference type="InterPro" id="IPR012132">
    <property type="entry name" value="GMC_OxRdtase"/>
</dbReference>
<name>A0AAV1YV23_9ARAC</name>
<feature type="domain" description="Glucose-methanol-choline oxidoreductase C-terminal" evidence="3">
    <location>
        <begin position="131"/>
        <end position="274"/>
    </location>
</feature>
<dbReference type="InterPro" id="IPR007867">
    <property type="entry name" value="GMC_OxRtase_C"/>
</dbReference>
<organism evidence="4 5">
    <name type="scientific">Larinioides sclopetarius</name>
    <dbReference type="NCBI Taxonomy" id="280406"/>
    <lineage>
        <taxon>Eukaryota</taxon>
        <taxon>Metazoa</taxon>
        <taxon>Ecdysozoa</taxon>
        <taxon>Arthropoda</taxon>
        <taxon>Chelicerata</taxon>
        <taxon>Arachnida</taxon>
        <taxon>Araneae</taxon>
        <taxon>Araneomorphae</taxon>
        <taxon>Entelegynae</taxon>
        <taxon>Araneoidea</taxon>
        <taxon>Araneidae</taxon>
        <taxon>Larinioides</taxon>
    </lineage>
</organism>
<dbReference type="Gene3D" id="3.50.50.60">
    <property type="entry name" value="FAD/NAD(P)-binding domain"/>
    <property type="match status" value="1"/>
</dbReference>
<feature type="compositionally biased region" description="Basic and acidic residues" evidence="2">
    <location>
        <begin position="1"/>
        <end position="12"/>
    </location>
</feature>
<evidence type="ECO:0000256" key="2">
    <source>
        <dbReference type="SAM" id="MobiDB-lite"/>
    </source>
</evidence>
<keyword evidence="5" id="KW-1185">Reference proteome</keyword>
<feature type="region of interest" description="Disordered" evidence="2">
    <location>
        <begin position="1"/>
        <end position="30"/>
    </location>
</feature>
<dbReference type="SUPFAM" id="SSF51905">
    <property type="entry name" value="FAD/NAD(P)-binding domain"/>
    <property type="match status" value="1"/>
</dbReference>
<evidence type="ECO:0000256" key="1">
    <source>
        <dbReference type="ARBA" id="ARBA00010790"/>
    </source>
</evidence>
<sequence>MFTKDFSPRKSFDPPPFGGNSWPPPSHDNGVLKKKEKPFDTLSLSFSKKSRLFVASWGPLVSPELVSAIAFLNGDLIYPEEDFPDHELYFLEISKRIAKDQLGLIPLFYDYAVAIYEDGPIFACISHLLHPKSRGTVRLQSTNPYDPPLIDPNYFAESEDLDAIVKGMETCWKIGLSKPMKNVGVKPFATFLPGFINLLPDFIIKLYFRILGRSLLITLSHQVGTAKMGDPEDPTTVVDPQLRVKGIQGLRVIDASIMPLVPSGNTNIPTIMVAEKASDMIKETISCKSD</sequence>
<reference evidence="4 5" key="1">
    <citation type="submission" date="2024-04" db="EMBL/GenBank/DDBJ databases">
        <authorList>
            <person name="Rising A."/>
            <person name="Reimegard J."/>
            <person name="Sonavane S."/>
            <person name="Akerstrom W."/>
            <person name="Nylinder S."/>
            <person name="Hedman E."/>
            <person name="Kallberg Y."/>
        </authorList>
    </citation>
    <scope>NUCLEOTIDE SEQUENCE [LARGE SCALE GENOMIC DNA]</scope>
</reference>
<accession>A0AAV1YV23</accession>